<dbReference type="InterPro" id="IPR003959">
    <property type="entry name" value="ATPase_AAA_core"/>
</dbReference>
<dbReference type="InterPro" id="IPR027417">
    <property type="entry name" value="P-loop_NTPase"/>
</dbReference>
<comment type="caution">
    <text evidence="2">The sequence shown here is derived from an EMBL/GenBank/DDBJ whole genome shotgun (WGS) entry which is preliminary data.</text>
</comment>
<sequence>MIENLFITSEELLQNYSINGIGRLNIITGKNNSGKSTLLNILRSHEKAAILASCDIRFLEKISAIIRKKFQETEVVPVKNFDFELKKFFSQTSFISNEKLQTQLFSLITQLGERNPDEIFIFDPSIEPLSQIIQREIFTMPKSILIPAKRNSPTESPLNLYEIDRTGNAQNILNILFKLKNSANDPEDSAYYQSIRKNFQEITEGFEFEVSISERNVIKLFFKRDGNYKAAENFGLGLQDILCILTFTLEPSTQLVLIEEPENHLNSGVQKNLLKYFRQSTNKQFIITTHSGVFLNPLFVDKILLTKYDAKKIEIIDSTSKAEALYELGYELSDNIHTDMLILVEGPNDRPIIESLLFNIPDAIGKNIKCLPIGGDNMLHFDFSALQGSAVKICAIIDLDPGSKKIRDKFIKECEDRNIYVHRLERYSIENYIPLQIYREIFKSQISSEITEIDPLKSVESQFGFSVKKNLSKISKLLAIQDIQNTDLHNFLKKVLEIYQAEISLPH</sequence>
<dbReference type="AlphaFoldDB" id="A0A4V3JG98"/>
<dbReference type="OrthoDB" id="9801813at2"/>
<dbReference type="RefSeq" id="WP_135773666.1">
    <property type="nucleotide sequence ID" value="NZ_RQEY01000012.1"/>
</dbReference>
<evidence type="ECO:0000313" key="2">
    <source>
        <dbReference type="EMBL" id="TGK41432.1"/>
    </source>
</evidence>
<dbReference type="EMBL" id="RQEY01000012">
    <property type="protein sequence ID" value="TGK41432.1"/>
    <property type="molecule type" value="Genomic_DNA"/>
</dbReference>
<dbReference type="Gene3D" id="3.40.50.300">
    <property type="entry name" value="P-loop containing nucleotide triphosphate hydrolases"/>
    <property type="match status" value="1"/>
</dbReference>
<dbReference type="InterPro" id="IPR051396">
    <property type="entry name" value="Bact_Antivir_Def_Nuclease"/>
</dbReference>
<organism evidence="2 3">
    <name type="scientific">Leptospira andrefontaineae</name>
    <dbReference type="NCBI Taxonomy" id="2484976"/>
    <lineage>
        <taxon>Bacteria</taxon>
        <taxon>Pseudomonadati</taxon>
        <taxon>Spirochaetota</taxon>
        <taxon>Spirochaetia</taxon>
        <taxon>Leptospirales</taxon>
        <taxon>Leptospiraceae</taxon>
        <taxon>Leptospira</taxon>
    </lineage>
</organism>
<name>A0A4V3JG98_9LEPT</name>
<keyword evidence="2" id="KW-0547">Nucleotide-binding</keyword>
<accession>A0A4V3JG98</accession>
<protein>
    <submittedName>
        <fullName evidence="2">ATP-binding protein</fullName>
    </submittedName>
</protein>
<keyword evidence="2" id="KW-0067">ATP-binding</keyword>
<evidence type="ECO:0000259" key="1">
    <source>
        <dbReference type="Pfam" id="PF13304"/>
    </source>
</evidence>
<evidence type="ECO:0000313" key="3">
    <source>
        <dbReference type="Proteomes" id="UP000298097"/>
    </source>
</evidence>
<dbReference type="SUPFAM" id="SSF52540">
    <property type="entry name" value="P-loop containing nucleoside triphosphate hydrolases"/>
    <property type="match status" value="1"/>
</dbReference>
<dbReference type="GO" id="GO:0016887">
    <property type="term" value="F:ATP hydrolysis activity"/>
    <property type="evidence" value="ECO:0007669"/>
    <property type="project" value="InterPro"/>
</dbReference>
<dbReference type="Pfam" id="PF13304">
    <property type="entry name" value="AAA_21"/>
    <property type="match status" value="1"/>
</dbReference>
<dbReference type="Proteomes" id="UP000298097">
    <property type="component" value="Unassembled WGS sequence"/>
</dbReference>
<dbReference type="PANTHER" id="PTHR43581:SF4">
    <property type="entry name" value="ATP_GTP PHOSPHATASE"/>
    <property type="match status" value="1"/>
</dbReference>
<dbReference type="PANTHER" id="PTHR43581">
    <property type="entry name" value="ATP/GTP PHOSPHATASE"/>
    <property type="match status" value="1"/>
</dbReference>
<feature type="domain" description="ATPase AAA-type core" evidence="1">
    <location>
        <begin position="24"/>
        <end position="294"/>
    </location>
</feature>
<gene>
    <name evidence="2" type="ORF">EHO65_08380</name>
</gene>
<proteinExistence type="predicted"/>
<keyword evidence="3" id="KW-1185">Reference proteome</keyword>
<dbReference type="GO" id="GO:0005524">
    <property type="term" value="F:ATP binding"/>
    <property type="evidence" value="ECO:0007669"/>
    <property type="project" value="UniProtKB-KW"/>
</dbReference>
<reference evidence="2" key="1">
    <citation type="journal article" date="2019" name="PLoS Negl. Trop. Dis.">
        <title>Revisiting the worldwide diversity of Leptospira species in the environment.</title>
        <authorList>
            <person name="Vincent A.T."/>
            <person name="Schiettekatte O."/>
            <person name="Bourhy P."/>
            <person name="Veyrier F.J."/>
            <person name="Picardeau M."/>
        </authorList>
    </citation>
    <scope>NUCLEOTIDE SEQUENCE [LARGE SCALE GENOMIC DNA]</scope>
    <source>
        <strain evidence="2">201800301</strain>
    </source>
</reference>